<dbReference type="GO" id="GO:0046872">
    <property type="term" value="F:metal ion binding"/>
    <property type="evidence" value="ECO:0007669"/>
    <property type="project" value="UniProtKB-KW"/>
</dbReference>
<organism evidence="15 16">
    <name type="scientific">Desulfovibrio ferrophilus</name>
    <dbReference type="NCBI Taxonomy" id="241368"/>
    <lineage>
        <taxon>Bacteria</taxon>
        <taxon>Pseudomonadati</taxon>
        <taxon>Thermodesulfobacteriota</taxon>
        <taxon>Desulfovibrionia</taxon>
        <taxon>Desulfovibrionales</taxon>
        <taxon>Desulfovibrionaceae</taxon>
        <taxon>Desulfovibrio</taxon>
    </lineage>
</organism>
<sequence length="707" mass="79522">MGKQLVICEKPDQARTYAAVLGSPKRQNGYVEVGNFVFTWAIGHLFRLCDPGEVNEAWAGPWDIEKLPMLPDRISRKVGDSVKSQWAVVKKLLKSSDVSEVVNGCDAGREGELIFRECYEESGCKKPVKRLWVSDYTPEAVRKAFDSLKDGAAFQGLADAARSRAEADWLIGMNLSRLFTLKADEKISVGRVQIPTLGLLVQREQDITNFKARDFWRVTIEFQDKGFATWHKPTEFKETRIFSEDDARGVVIRSRKGDVGKVMSSEGKEGKTNAPLCYDLGSLQMDMNKRHGLTAEQTLKLAQALYEKHKLLTYPRTDCQFLSSELFADLHGHLDAIMDFLPEESQAARERMATEGLKGFRVVNDKRITDHHAIIPTKKAPILAELTEDERRVYETVSRRFCAAFMPPATFMNSVAWIEVGGERFKAEGKVFLDRGWINAEPWRIAIDKPMPALTEGQEVRIAKVQMPMDKTKPPKRFSEADLLKAMITAGKDVEDEDLSKIMRETKGLGTSATRAEIIETLIRRQYAERKAKALLPTAKGRAAFGLIFKLCPQVTNPVMTGEWEHALERMENGTLKRAVFASELHKFISGVVDVVKSSNEAYSGPRTAKKECLALGKCPICGGKVVSMPKSYSCENWNREGNKCPFTIWKLFRGQTLKESHAKALLTKGKIRNPMTFKAKESGKKYKAYVILQKDGSTGVEFANRR</sequence>
<evidence type="ECO:0000256" key="9">
    <source>
        <dbReference type="ARBA" id="ARBA00030003"/>
    </source>
</evidence>
<dbReference type="InterPro" id="IPR005738">
    <property type="entry name" value="TopoIII"/>
</dbReference>
<evidence type="ECO:0000256" key="2">
    <source>
        <dbReference type="ARBA" id="ARBA00009446"/>
    </source>
</evidence>
<evidence type="ECO:0000259" key="14">
    <source>
        <dbReference type="PROSITE" id="PS52039"/>
    </source>
</evidence>
<comment type="similarity">
    <text evidence="2">Belongs to the type IA topoisomerase family.</text>
</comment>
<dbReference type="InterPro" id="IPR003601">
    <property type="entry name" value="Topo_IA_2"/>
</dbReference>
<keyword evidence="16" id="KW-1185">Reference proteome</keyword>
<dbReference type="OrthoDB" id="9804262at2"/>
<evidence type="ECO:0000256" key="5">
    <source>
        <dbReference type="ARBA" id="ARBA00022842"/>
    </source>
</evidence>
<accession>A0A2Z6B429</accession>
<dbReference type="GO" id="GO:0003917">
    <property type="term" value="F:DNA topoisomerase type I (single strand cut, ATP-independent) activity"/>
    <property type="evidence" value="ECO:0007669"/>
    <property type="project" value="UniProtKB-EC"/>
</dbReference>
<evidence type="ECO:0000256" key="11">
    <source>
        <dbReference type="ARBA" id="ARBA00032235"/>
    </source>
</evidence>
<dbReference type="GO" id="GO:0003677">
    <property type="term" value="F:DNA binding"/>
    <property type="evidence" value="ECO:0007669"/>
    <property type="project" value="UniProtKB-KW"/>
</dbReference>
<evidence type="ECO:0000256" key="7">
    <source>
        <dbReference type="ARBA" id="ARBA00023125"/>
    </source>
</evidence>
<dbReference type="PRINTS" id="PR00417">
    <property type="entry name" value="PRTPISMRASEI"/>
</dbReference>
<keyword evidence="5" id="KW-0460">Magnesium</keyword>
<dbReference type="Gene3D" id="2.70.20.10">
    <property type="entry name" value="Topoisomerase I, domain 3"/>
    <property type="match status" value="1"/>
</dbReference>
<dbReference type="AlphaFoldDB" id="A0A2Z6B429"/>
<evidence type="ECO:0000256" key="10">
    <source>
        <dbReference type="ARBA" id="ARBA00031985"/>
    </source>
</evidence>
<evidence type="ECO:0000313" key="15">
    <source>
        <dbReference type="EMBL" id="BBD10146.1"/>
    </source>
</evidence>
<dbReference type="InterPro" id="IPR013497">
    <property type="entry name" value="Topo_IA_cen"/>
</dbReference>
<keyword evidence="15" id="KW-0614">Plasmid</keyword>
<reference evidence="15 16" key="1">
    <citation type="journal article" date="2018" name="Sci. Adv.">
        <title>Multi-heme cytochromes provide a pathway for survival in energy-limited environments.</title>
        <authorList>
            <person name="Deng X."/>
            <person name="Dohmae N."/>
            <person name="Nealson K.H."/>
            <person name="Hashimoto K."/>
            <person name="Okamoto A."/>
        </authorList>
    </citation>
    <scope>NUCLEOTIDE SEQUENCE [LARGE SCALE GENOMIC DNA]</scope>
    <source>
        <strain evidence="15 16">IS5</strain>
        <plasmid evidence="16">pdfe dna</plasmid>
    </source>
</reference>
<gene>
    <name evidence="15" type="ORF">DFE_A0045</name>
</gene>
<dbReference type="Pfam" id="PF13342">
    <property type="entry name" value="Toprim_Crpt"/>
    <property type="match status" value="1"/>
</dbReference>
<dbReference type="Pfam" id="PF01751">
    <property type="entry name" value="Toprim"/>
    <property type="match status" value="1"/>
</dbReference>
<dbReference type="PROSITE" id="PS52039">
    <property type="entry name" value="TOPO_IA_2"/>
    <property type="match status" value="1"/>
</dbReference>
<proteinExistence type="inferred from homology"/>
<dbReference type="GO" id="GO:0006310">
    <property type="term" value="P:DNA recombination"/>
    <property type="evidence" value="ECO:0007669"/>
    <property type="project" value="TreeGrafter"/>
</dbReference>
<keyword evidence="4" id="KW-0479">Metal-binding</keyword>
<feature type="domain" description="Topo IA-type catalytic" evidence="14">
    <location>
        <begin position="154"/>
        <end position="593"/>
    </location>
</feature>
<evidence type="ECO:0000259" key="13">
    <source>
        <dbReference type="PROSITE" id="PS50880"/>
    </source>
</evidence>
<dbReference type="InterPro" id="IPR000380">
    <property type="entry name" value="Topo_IA"/>
</dbReference>
<dbReference type="InterPro" id="IPR023406">
    <property type="entry name" value="Topo_IA_AS"/>
</dbReference>
<dbReference type="Gene3D" id="1.10.290.10">
    <property type="entry name" value="Topoisomerase I, domain 4"/>
    <property type="match status" value="1"/>
</dbReference>
<dbReference type="EC" id="5.6.2.1" evidence="3"/>
<dbReference type="Gene3D" id="1.10.460.10">
    <property type="entry name" value="Topoisomerase I, domain 2"/>
    <property type="match status" value="1"/>
</dbReference>
<dbReference type="RefSeq" id="WP_126381648.1">
    <property type="nucleotide sequence ID" value="NZ_AP017379.1"/>
</dbReference>
<dbReference type="PROSITE" id="PS00396">
    <property type="entry name" value="TOPO_IA_1"/>
    <property type="match status" value="1"/>
</dbReference>
<dbReference type="PROSITE" id="PS50880">
    <property type="entry name" value="TOPRIM"/>
    <property type="match status" value="1"/>
</dbReference>
<dbReference type="InterPro" id="IPR006171">
    <property type="entry name" value="TOPRIM_dom"/>
</dbReference>
<dbReference type="GO" id="GO:0006281">
    <property type="term" value="P:DNA repair"/>
    <property type="evidence" value="ECO:0007669"/>
    <property type="project" value="TreeGrafter"/>
</dbReference>
<geneLocation type="plasmid" evidence="16">
    <name>pdfe dna</name>
</geneLocation>
<dbReference type="CDD" id="cd03362">
    <property type="entry name" value="TOPRIM_TopoIA_TopoIII"/>
    <property type="match status" value="1"/>
</dbReference>
<dbReference type="InterPro" id="IPR013826">
    <property type="entry name" value="Topo_IA_cen_sub3"/>
</dbReference>
<dbReference type="EMBL" id="AP017379">
    <property type="protein sequence ID" value="BBD10146.1"/>
    <property type="molecule type" value="Genomic_DNA"/>
</dbReference>
<dbReference type="PANTHER" id="PTHR11390">
    <property type="entry name" value="PROKARYOTIC DNA TOPOISOMERASE"/>
    <property type="match status" value="1"/>
</dbReference>
<dbReference type="SMART" id="SM00437">
    <property type="entry name" value="TOP1Ac"/>
    <property type="match status" value="1"/>
</dbReference>
<dbReference type="SMART" id="SM00493">
    <property type="entry name" value="TOPRIM"/>
    <property type="match status" value="1"/>
</dbReference>
<dbReference type="SMART" id="SM00436">
    <property type="entry name" value="TOP1Bc"/>
    <property type="match status" value="1"/>
</dbReference>
<evidence type="ECO:0000256" key="1">
    <source>
        <dbReference type="ARBA" id="ARBA00000213"/>
    </source>
</evidence>
<dbReference type="KEGG" id="dfl:DFE_A0045"/>
<evidence type="ECO:0000256" key="8">
    <source>
        <dbReference type="ARBA" id="ARBA00023235"/>
    </source>
</evidence>
<dbReference type="Pfam" id="PF01131">
    <property type="entry name" value="Topoisom_bac"/>
    <property type="match status" value="1"/>
</dbReference>
<evidence type="ECO:0000313" key="16">
    <source>
        <dbReference type="Proteomes" id="UP000269883"/>
    </source>
</evidence>
<dbReference type="Proteomes" id="UP000269883">
    <property type="component" value="Plasmid pDFE"/>
</dbReference>
<dbReference type="GO" id="GO:0043597">
    <property type="term" value="C:cytoplasmic replication fork"/>
    <property type="evidence" value="ECO:0007669"/>
    <property type="project" value="TreeGrafter"/>
</dbReference>
<evidence type="ECO:0000256" key="12">
    <source>
        <dbReference type="ARBA" id="ARBA00032877"/>
    </source>
</evidence>
<dbReference type="InterPro" id="IPR013824">
    <property type="entry name" value="Topo_IA_cen_sub1"/>
</dbReference>
<dbReference type="InterPro" id="IPR034144">
    <property type="entry name" value="TOPRIM_TopoIII"/>
</dbReference>
<feature type="domain" description="Toprim" evidence="13">
    <location>
        <begin position="3"/>
        <end position="137"/>
    </location>
</feature>
<evidence type="ECO:0000256" key="4">
    <source>
        <dbReference type="ARBA" id="ARBA00022723"/>
    </source>
</evidence>
<dbReference type="InterPro" id="IPR025589">
    <property type="entry name" value="Toprim_C_rpt"/>
</dbReference>
<dbReference type="InterPro" id="IPR003602">
    <property type="entry name" value="Topo_IA_DNA-bd_dom"/>
</dbReference>
<dbReference type="GO" id="GO:0006265">
    <property type="term" value="P:DNA topological change"/>
    <property type="evidence" value="ECO:0007669"/>
    <property type="project" value="InterPro"/>
</dbReference>
<dbReference type="NCBIfam" id="NF005829">
    <property type="entry name" value="PRK07726.1"/>
    <property type="match status" value="1"/>
</dbReference>
<protein>
    <recommendedName>
        <fullName evidence="3">DNA topoisomerase</fullName>
        <ecNumber evidence="3">5.6.2.1</ecNumber>
    </recommendedName>
    <alternativeName>
        <fullName evidence="12">Omega-protein</fullName>
    </alternativeName>
    <alternativeName>
        <fullName evidence="11">Relaxing enzyme</fullName>
    </alternativeName>
    <alternativeName>
        <fullName evidence="9">Swivelase</fullName>
    </alternativeName>
    <alternativeName>
        <fullName evidence="10">Untwisting enzyme</fullName>
    </alternativeName>
</protein>
<evidence type="ECO:0000256" key="3">
    <source>
        <dbReference type="ARBA" id="ARBA00012891"/>
    </source>
</evidence>
<dbReference type="CDD" id="cd00186">
    <property type="entry name" value="TOP1Ac"/>
    <property type="match status" value="1"/>
</dbReference>
<dbReference type="Gene3D" id="3.40.50.140">
    <property type="match status" value="1"/>
</dbReference>
<evidence type="ECO:0000256" key="6">
    <source>
        <dbReference type="ARBA" id="ARBA00023029"/>
    </source>
</evidence>
<name>A0A2Z6B429_9BACT</name>
<dbReference type="InterPro" id="IPR013825">
    <property type="entry name" value="Topo_IA_cen_sub2"/>
</dbReference>
<keyword evidence="6" id="KW-0799">Topoisomerase</keyword>
<dbReference type="NCBIfam" id="TIGR01056">
    <property type="entry name" value="topB"/>
    <property type="match status" value="1"/>
</dbReference>
<keyword evidence="7" id="KW-0238">DNA-binding</keyword>
<dbReference type="SUPFAM" id="SSF56712">
    <property type="entry name" value="Prokaryotic type I DNA topoisomerase"/>
    <property type="match status" value="1"/>
</dbReference>
<comment type="catalytic activity">
    <reaction evidence="1">
        <text>ATP-independent breakage of single-stranded DNA, followed by passage and rejoining.</text>
        <dbReference type="EC" id="5.6.2.1"/>
    </reaction>
</comment>
<dbReference type="InterPro" id="IPR023405">
    <property type="entry name" value="Topo_IA_core_domain"/>
</dbReference>
<dbReference type="PANTHER" id="PTHR11390:SF21">
    <property type="entry name" value="DNA TOPOISOMERASE 3-ALPHA"/>
    <property type="match status" value="1"/>
</dbReference>
<keyword evidence="8 15" id="KW-0413">Isomerase</keyword>